<dbReference type="Proteomes" id="UP000076563">
    <property type="component" value="Unassembled WGS sequence"/>
</dbReference>
<gene>
    <name evidence="1" type="ORF">AV654_17830</name>
</gene>
<dbReference type="OrthoDB" id="8967912at2"/>
<proteinExistence type="predicted"/>
<dbReference type="AlphaFoldDB" id="A0A161S441"/>
<protein>
    <submittedName>
        <fullName evidence="1">Uncharacterized protein</fullName>
    </submittedName>
</protein>
<reference evidence="2" key="1">
    <citation type="submission" date="2016-01" db="EMBL/GenBank/DDBJ databases">
        <title>Draft genome of Chromobacterium sp. F49.</title>
        <authorList>
            <person name="Hong K.W."/>
        </authorList>
    </citation>
    <scope>NUCLEOTIDE SEQUENCE [LARGE SCALE GENOMIC DNA]</scope>
    <source>
        <strain evidence="2">M63</strain>
    </source>
</reference>
<sequence>MIPIHIEKRTLRTFSVAPEKAEREESAEFRATKHRLKEDGHFCCYICGSTEELQVHHRIYHMFGNLIDFGKLKEFCEDWDVYGYGRLLKNSPITTIDDIRNTMVLCQDHHTGTSDEVDGGTGIHNLPIGEFMMQKLALPGCNPIPQDGESFEEAMERVRQHQKRGEQADNE</sequence>
<dbReference type="STRING" id="1007103.GCA_000213315_00411"/>
<keyword evidence="2" id="KW-1185">Reference proteome</keyword>
<dbReference type="eggNOG" id="ENOG50330J6">
    <property type="taxonomic scope" value="Bacteria"/>
</dbReference>
<evidence type="ECO:0000313" key="2">
    <source>
        <dbReference type="Proteomes" id="UP000076563"/>
    </source>
</evidence>
<evidence type="ECO:0000313" key="1">
    <source>
        <dbReference type="EMBL" id="KZE79329.1"/>
    </source>
</evidence>
<dbReference type="EMBL" id="LQRA01000052">
    <property type="protein sequence ID" value="KZE79329.1"/>
    <property type="molecule type" value="Genomic_DNA"/>
</dbReference>
<organism evidence="1 2">
    <name type="scientific">Paenibacillus elgii</name>
    <dbReference type="NCBI Taxonomy" id="189691"/>
    <lineage>
        <taxon>Bacteria</taxon>
        <taxon>Bacillati</taxon>
        <taxon>Bacillota</taxon>
        <taxon>Bacilli</taxon>
        <taxon>Bacillales</taxon>
        <taxon>Paenibacillaceae</taxon>
        <taxon>Paenibacillus</taxon>
    </lineage>
</organism>
<dbReference type="RefSeq" id="WP_063182025.1">
    <property type="nucleotide sequence ID" value="NZ_LQRA01000052.1"/>
</dbReference>
<accession>A0A161S441</accession>
<name>A0A161S441_9BACL</name>
<comment type="caution">
    <text evidence="1">The sequence shown here is derived from an EMBL/GenBank/DDBJ whole genome shotgun (WGS) entry which is preliminary data.</text>
</comment>